<proteinExistence type="predicted"/>
<dbReference type="EMBL" id="VZBQ01000151">
    <property type="protein sequence ID" value="MQN91047.1"/>
    <property type="molecule type" value="Genomic_DNA"/>
</dbReference>
<name>A0A646HDP4_9BACT</name>
<protein>
    <submittedName>
        <fullName evidence="1">Uncharacterized protein</fullName>
    </submittedName>
</protein>
<organism evidence="1 2">
    <name type="scientific">Segatella copri</name>
    <dbReference type="NCBI Taxonomy" id="165179"/>
    <lineage>
        <taxon>Bacteria</taxon>
        <taxon>Pseudomonadati</taxon>
        <taxon>Bacteroidota</taxon>
        <taxon>Bacteroidia</taxon>
        <taxon>Bacteroidales</taxon>
        <taxon>Prevotellaceae</taxon>
        <taxon>Segatella</taxon>
    </lineage>
</organism>
<accession>A0A646HDP4</accession>
<evidence type="ECO:0000313" key="1">
    <source>
        <dbReference type="EMBL" id="MQN91047.1"/>
    </source>
</evidence>
<comment type="caution">
    <text evidence="1">The sequence shown here is derived from an EMBL/GenBank/DDBJ whole genome shotgun (WGS) entry which is preliminary data.</text>
</comment>
<gene>
    <name evidence="1" type="ORF">F7D59_14595</name>
</gene>
<sequence length="354" mass="39731">MTITSLPSGSFFLENIPDIDILTAKTRLLVTIQIGDDTIYDEYLYPADGEIRVSDLADIFRPYARRRLAVTATITIAEQQVPDSGDTDSATVTDTQTANLQVYYSTVDIVGVDCSTFLTTHFLTLLEGHKTTDMGRLEYLHYMGKDTATVTAHFSDKTTKLFTAPATGGNDIYTTIDVSPSRFEAEGTDLLYYVVEAGSRSMTFIIDSEERDVAPTLLFTNSFGCQELIYCTGKHEVDPQYTRDAAYMGGIRVNYRITEQRTFNADTGYLGTDMANWADDLFRSDEVYLVNFIGGVAKVGKRVTLSDSKSKRDNLRDSVPRFTFSYTYAQRQHNVLDLQRAGRIFDNTFDNTFN</sequence>
<dbReference type="Proteomes" id="UP000420635">
    <property type="component" value="Unassembled WGS sequence"/>
</dbReference>
<dbReference type="RefSeq" id="WP_153112343.1">
    <property type="nucleotide sequence ID" value="NZ_VZAS01000004.1"/>
</dbReference>
<reference evidence="2" key="1">
    <citation type="submission" date="2019-09" db="EMBL/GenBank/DDBJ databases">
        <title>Distinct polysaccharide growth profiles of human intestinal Prevotella copri isolates.</title>
        <authorList>
            <person name="Fehlner-Peach H."/>
            <person name="Magnabosco C."/>
            <person name="Raghavan V."/>
            <person name="Scher J.U."/>
            <person name="Tett A."/>
            <person name="Cox L.M."/>
            <person name="Gottsegen C."/>
            <person name="Watters A."/>
            <person name="Wiltshire- Gordon J.D."/>
            <person name="Segata N."/>
            <person name="Bonneau R."/>
            <person name="Littman D.R."/>
        </authorList>
    </citation>
    <scope>NUCLEOTIDE SEQUENCE [LARGE SCALE GENOMIC DNA]</scope>
    <source>
        <strain evidence="2">iP54</strain>
    </source>
</reference>
<dbReference type="AlphaFoldDB" id="A0A646HDP4"/>
<evidence type="ECO:0000313" key="2">
    <source>
        <dbReference type="Proteomes" id="UP000420635"/>
    </source>
</evidence>